<reference evidence="3 4" key="1">
    <citation type="journal article" date="2015" name="Microbiome">
        <title>Genomic resolution of linkages in carbon, nitrogen, and sulfur cycling among widespread estuary sediment bacteria.</title>
        <authorList>
            <person name="Baker B.J."/>
            <person name="Lazar C.S."/>
            <person name="Teske A.P."/>
            <person name="Dick G.J."/>
        </authorList>
    </citation>
    <scope>NUCLEOTIDE SEQUENCE [LARGE SCALE GENOMIC DNA]</scope>
    <source>
        <strain evidence="3">DG_24</strain>
    </source>
</reference>
<dbReference type="PANTHER" id="PTHR33619">
    <property type="entry name" value="POLYSACCHARIDE EXPORT PROTEIN GFCE-RELATED"/>
    <property type="match status" value="1"/>
</dbReference>
<proteinExistence type="predicted"/>
<evidence type="ECO:0000313" key="3">
    <source>
        <dbReference type="EMBL" id="KPJ54333.1"/>
    </source>
</evidence>
<dbReference type="PANTHER" id="PTHR33619:SF3">
    <property type="entry name" value="POLYSACCHARIDE EXPORT PROTEIN GFCE-RELATED"/>
    <property type="match status" value="1"/>
</dbReference>
<gene>
    <name evidence="3" type="ORF">AMJ39_00915</name>
</gene>
<dbReference type="EMBL" id="LIZS01000004">
    <property type="protein sequence ID" value="KPJ54333.1"/>
    <property type="molecule type" value="Genomic_DNA"/>
</dbReference>
<dbReference type="AlphaFoldDB" id="A0A0S7WVW7"/>
<organism evidence="3 4">
    <name type="scientific">candidate division TA06 bacterium DG_24</name>
    <dbReference type="NCBI Taxonomy" id="1703770"/>
    <lineage>
        <taxon>Bacteria</taxon>
        <taxon>Bacteria division TA06</taxon>
    </lineage>
</organism>
<dbReference type="Proteomes" id="UP000052008">
    <property type="component" value="Unassembled WGS sequence"/>
</dbReference>
<dbReference type="Gene3D" id="3.10.560.10">
    <property type="entry name" value="Outer membrane lipoprotein wza domain like"/>
    <property type="match status" value="1"/>
</dbReference>
<dbReference type="STRING" id="1703770.AMJ39_00915"/>
<evidence type="ECO:0000259" key="2">
    <source>
        <dbReference type="Pfam" id="PF10531"/>
    </source>
</evidence>
<feature type="region of interest" description="Disordered" evidence="1">
    <location>
        <begin position="1"/>
        <end position="22"/>
    </location>
</feature>
<dbReference type="InterPro" id="IPR049712">
    <property type="entry name" value="Poly_export"/>
</dbReference>
<sequence length="213" mass="22697">MAQDQRVSAIGKSGRPSVEEPRGCPKVCESGFCAPIIGAFGAAGVLQEASAAAVMRIMSAGILLLLVMSAAGVPAEIGRLPVAHEAAQYHVQLDDEDQLKISVHVWGKVSAPGLYVVPRATDLVSLISYAGGPAPDADLSRVRIVRENGEPPRVMRVDVGKYMKTGEQELNPLLKPGDTVEIGPNKLHGLSRVVQFIAQTAVIVSTYYLLFER</sequence>
<evidence type="ECO:0000313" key="4">
    <source>
        <dbReference type="Proteomes" id="UP000052008"/>
    </source>
</evidence>
<protein>
    <recommendedName>
        <fullName evidence="2">Soluble ligand binding domain-containing protein</fullName>
    </recommendedName>
</protein>
<name>A0A0S7WVW7_UNCT6</name>
<dbReference type="GO" id="GO:0015159">
    <property type="term" value="F:polysaccharide transmembrane transporter activity"/>
    <property type="evidence" value="ECO:0007669"/>
    <property type="project" value="InterPro"/>
</dbReference>
<comment type="caution">
    <text evidence="3">The sequence shown here is derived from an EMBL/GenBank/DDBJ whole genome shotgun (WGS) entry which is preliminary data.</text>
</comment>
<accession>A0A0S7WVW7</accession>
<dbReference type="InterPro" id="IPR019554">
    <property type="entry name" value="Soluble_ligand-bd"/>
</dbReference>
<feature type="domain" description="Soluble ligand binding" evidence="2">
    <location>
        <begin position="103"/>
        <end position="150"/>
    </location>
</feature>
<evidence type="ECO:0000256" key="1">
    <source>
        <dbReference type="SAM" id="MobiDB-lite"/>
    </source>
</evidence>
<dbReference type="Pfam" id="PF10531">
    <property type="entry name" value="SLBB"/>
    <property type="match status" value="1"/>
</dbReference>